<keyword evidence="2" id="KW-1185">Reference proteome</keyword>
<dbReference type="HOGENOM" id="CLU_3055821_0_0_1"/>
<evidence type="ECO:0000313" key="1">
    <source>
        <dbReference type="EMBL" id="KIL60076.1"/>
    </source>
</evidence>
<accession>A0A0C2WTK4</accession>
<name>A0A0C2WTK4_AMAMK</name>
<dbReference type="EMBL" id="KN818304">
    <property type="protein sequence ID" value="KIL60076.1"/>
    <property type="molecule type" value="Genomic_DNA"/>
</dbReference>
<dbReference type="OrthoDB" id="5586090at2759"/>
<gene>
    <name evidence="1" type="ORF">M378DRAFT_63149</name>
</gene>
<organism evidence="1 2">
    <name type="scientific">Amanita muscaria (strain Koide BX008)</name>
    <dbReference type="NCBI Taxonomy" id="946122"/>
    <lineage>
        <taxon>Eukaryota</taxon>
        <taxon>Fungi</taxon>
        <taxon>Dikarya</taxon>
        <taxon>Basidiomycota</taxon>
        <taxon>Agaricomycotina</taxon>
        <taxon>Agaricomycetes</taxon>
        <taxon>Agaricomycetidae</taxon>
        <taxon>Agaricales</taxon>
        <taxon>Pluteineae</taxon>
        <taxon>Amanitaceae</taxon>
        <taxon>Amanita</taxon>
    </lineage>
</organism>
<dbReference type="STRING" id="946122.A0A0C2WTK4"/>
<dbReference type="InParanoid" id="A0A0C2WTK4"/>
<dbReference type="AlphaFoldDB" id="A0A0C2WTK4"/>
<feature type="non-terminal residue" evidence="1">
    <location>
        <position position="1"/>
    </location>
</feature>
<reference evidence="1 2" key="1">
    <citation type="submission" date="2014-04" db="EMBL/GenBank/DDBJ databases">
        <title>Evolutionary Origins and Diversification of the Mycorrhizal Mutualists.</title>
        <authorList>
            <consortium name="DOE Joint Genome Institute"/>
            <consortium name="Mycorrhizal Genomics Consortium"/>
            <person name="Kohler A."/>
            <person name="Kuo A."/>
            <person name="Nagy L.G."/>
            <person name="Floudas D."/>
            <person name="Copeland A."/>
            <person name="Barry K.W."/>
            <person name="Cichocki N."/>
            <person name="Veneault-Fourrey C."/>
            <person name="LaButti K."/>
            <person name="Lindquist E.A."/>
            <person name="Lipzen A."/>
            <person name="Lundell T."/>
            <person name="Morin E."/>
            <person name="Murat C."/>
            <person name="Riley R."/>
            <person name="Ohm R."/>
            <person name="Sun H."/>
            <person name="Tunlid A."/>
            <person name="Henrissat B."/>
            <person name="Grigoriev I.V."/>
            <person name="Hibbett D.S."/>
            <person name="Martin F."/>
        </authorList>
    </citation>
    <scope>NUCLEOTIDE SEQUENCE [LARGE SCALE GENOMIC DNA]</scope>
    <source>
        <strain evidence="1 2">Koide BX008</strain>
    </source>
</reference>
<sequence>LSGQPLVHHAPHETAVSSTQPVNTLRFFFMVYENQQWMDLDWTAALFQGERPSW</sequence>
<dbReference type="Proteomes" id="UP000054549">
    <property type="component" value="Unassembled WGS sequence"/>
</dbReference>
<feature type="non-terminal residue" evidence="1">
    <location>
        <position position="54"/>
    </location>
</feature>
<protein>
    <submittedName>
        <fullName evidence="1">Uncharacterized protein</fullName>
    </submittedName>
</protein>
<evidence type="ECO:0000313" key="2">
    <source>
        <dbReference type="Proteomes" id="UP000054549"/>
    </source>
</evidence>
<proteinExistence type="predicted"/>